<reference evidence="7" key="1">
    <citation type="submission" date="2022-09" db="EMBL/GenBank/DDBJ databases">
        <authorList>
            <person name="Yuan C."/>
            <person name="Ke Z."/>
        </authorList>
    </citation>
    <scope>NUCLEOTIDE SEQUENCE</scope>
    <source>
        <strain evidence="7">LB-8</strain>
    </source>
</reference>
<dbReference type="AlphaFoldDB" id="A0A9X2XZ50"/>
<evidence type="ECO:0000256" key="5">
    <source>
        <dbReference type="ARBA" id="ARBA00023237"/>
    </source>
</evidence>
<keyword evidence="8" id="KW-1185">Reference proteome</keyword>
<keyword evidence="4" id="KW-0472">Membrane</keyword>
<keyword evidence="5" id="KW-0998">Cell outer membrane</keyword>
<name>A0A9X2XZ50_9BACT</name>
<comment type="caution">
    <text evidence="7">The sequence shown here is derived from an EMBL/GenBank/DDBJ whole genome shotgun (WGS) entry which is preliminary data.</text>
</comment>
<feature type="domain" description="RagB/SusD" evidence="6">
    <location>
        <begin position="8"/>
        <end position="134"/>
    </location>
</feature>
<organism evidence="7 8">
    <name type="scientific">Paraflavisolibacter caeni</name>
    <dbReference type="NCBI Taxonomy" id="2982496"/>
    <lineage>
        <taxon>Bacteria</taxon>
        <taxon>Pseudomonadati</taxon>
        <taxon>Bacteroidota</taxon>
        <taxon>Chitinophagia</taxon>
        <taxon>Chitinophagales</taxon>
        <taxon>Chitinophagaceae</taxon>
        <taxon>Paraflavisolibacter</taxon>
    </lineage>
</organism>
<accession>A0A9X2XZ50</accession>
<evidence type="ECO:0000313" key="8">
    <source>
        <dbReference type="Proteomes" id="UP001155483"/>
    </source>
</evidence>
<evidence type="ECO:0000256" key="4">
    <source>
        <dbReference type="ARBA" id="ARBA00023136"/>
    </source>
</evidence>
<dbReference type="Proteomes" id="UP001155483">
    <property type="component" value="Unassembled WGS sequence"/>
</dbReference>
<evidence type="ECO:0000313" key="7">
    <source>
        <dbReference type="EMBL" id="MCU7552244.1"/>
    </source>
</evidence>
<dbReference type="Gene3D" id="1.25.40.390">
    <property type="match status" value="1"/>
</dbReference>
<protein>
    <submittedName>
        <fullName evidence="7">RagB/SusD family nutrient uptake outer membrane protein</fullName>
    </submittedName>
</protein>
<dbReference type="SUPFAM" id="SSF48452">
    <property type="entry name" value="TPR-like"/>
    <property type="match status" value="1"/>
</dbReference>
<sequence>MYGYGLDAYSTQASVRNLMMSERLAEFCQESKRWDNLRRLKRFDILNAKQNLSNLFVVYNTSNAPLTKKTDFDWTQNIQTDAVRANFHLEFKKEVTNNPVNVYNLPNANWFYPIALNDWQRNFASDPAQQNNEWGGTFDPLK</sequence>
<comment type="similarity">
    <text evidence="2">Belongs to the SusD family.</text>
</comment>
<dbReference type="GO" id="GO:0009279">
    <property type="term" value="C:cell outer membrane"/>
    <property type="evidence" value="ECO:0007669"/>
    <property type="project" value="UniProtKB-SubCell"/>
</dbReference>
<gene>
    <name evidence="7" type="ORF">OCK74_24205</name>
</gene>
<evidence type="ECO:0000256" key="3">
    <source>
        <dbReference type="ARBA" id="ARBA00022729"/>
    </source>
</evidence>
<comment type="subcellular location">
    <subcellularLocation>
        <location evidence="1">Cell outer membrane</location>
    </subcellularLocation>
</comment>
<dbReference type="RefSeq" id="WP_279299682.1">
    <property type="nucleotide sequence ID" value="NZ_JAOTIF010000030.1"/>
</dbReference>
<evidence type="ECO:0000259" key="6">
    <source>
        <dbReference type="Pfam" id="PF07980"/>
    </source>
</evidence>
<proteinExistence type="inferred from homology"/>
<keyword evidence="3" id="KW-0732">Signal</keyword>
<reference evidence="7" key="2">
    <citation type="submission" date="2023-04" db="EMBL/GenBank/DDBJ databases">
        <title>Paracnuella aquatica gen. nov., sp. nov., a member of the family Chitinophagaceae isolated from a hot spring.</title>
        <authorList>
            <person name="Wang C."/>
        </authorList>
    </citation>
    <scope>NUCLEOTIDE SEQUENCE</scope>
    <source>
        <strain evidence="7">LB-8</strain>
    </source>
</reference>
<evidence type="ECO:0000256" key="1">
    <source>
        <dbReference type="ARBA" id="ARBA00004442"/>
    </source>
</evidence>
<dbReference type="Pfam" id="PF07980">
    <property type="entry name" value="SusD_RagB"/>
    <property type="match status" value="1"/>
</dbReference>
<dbReference type="InterPro" id="IPR012944">
    <property type="entry name" value="SusD_RagB_dom"/>
</dbReference>
<dbReference type="InterPro" id="IPR011990">
    <property type="entry name" value="TPR-like_helical_dom_sf"/>
</dbReference>
<evidence type="ECO:0000256" key="2">
    <source>
        <dbReference type="ARBA" id="ARBA00006275"/>
    </source>
</evidence>
<dbReference type="EMBL" id="JAOTIF010000030">
    <property type="protein sequence ID" value="MCU7552244.1"/>
    <property type="molecule type" value="Genomic_DNA"/>
</dbReference>